<gene>
    <name evidence="2" type="ORF">HHL27_15945</name>
</gene>
<accession>A0A7Y0GAE1</accession>
<protein>
    <submittedName>
        <fullName evidence="2">Uncharacterized protein</fullName>
    </submittedName>
</protein>
<dbReference type="EMBL" id="JABBGM010000008">
    <property type="protein sequence ID" value="NML95166.1"/>
    <property type="molecule type" value="Genomic_DNA"/>
</dbReference>
<dbReference type="RefSeq" id="WP_206069658.1">
    <property type="nucleotide sequence ID" value="NZ_JABBGM010000008.1"/>
</dbReference>
<proteinExistence type="predicted"/>
<name>A0A7Y0GAE1_9SPHN</name>
<feature type="region of interest" description="Disordered" evidence="1">
    <location>
        <begin position="147"/>
        <end position="272"/>
    </location>
</feature>
<dbReference type="Proteomes" id="UP000583556">
    <property type="component" value="Unassembled WGS sequence"/>
</dbReference>
<evidence type="ECO:0000313" key="3">
    <source>
        <dbReference type="Proteomes" id="UP000583556"/>
    </source>
</evidence>
<organism evidence="2 3">
    <name type="scientific">Novosphingobium olei</name>
    <dbReference type="NCBI Taxonomy" id="2728851"/>
    <lineage>
        <taxon>Bacteria</taxon>
        <taxon>Pseudomonadati</taxon>
        <taxon>Pseudomonadota</taxon>
        <taxon>Alphaproteobacteria</taxon>
        <taxon>Sphingomonadales</taxon>
        <taxon>Sphingomonadaceae</taxon>
        <taxon>Novosphingobium</taxon>
    </lineage>
</organism>
<dbReference type="AlphaFoldDB" id="A0A7Y0GAE1"/>
<reference evidence="2 3" key="1">
    <citation type="submission" date="2020-04" db="EMBL/GenBank/DDBJ databases">
        <title>Novosphingobium sp. TW-4 isolated from soil.</title>
        <authorList>
            <person name="Dahal R.H."/>
            <person name="Chaudhary D.K."/>
        </authorList>
    </citation>
    <scope>NUCLEOTIDE SEQUENCE [LARGE SCALE GENOMIC DNA]</scope>
    <source>
        <strain evidence="2 3">TW-4</strain>
    </source>
</reference>
<evidence type="ECO:0000256" key="1">
    <source>
        <dbReference type="SAM" id="MobiDB-lite"/>
    </source>
</evidence>
<feature type="compositionally biased region" description="Polar residues" evidence="1">
    <location>
        <begin position="153"/>
        <end position="169"/>
    </location>
</feature>
<comment type="caution">
    <text evidence="2">The sequence shown here is derived from an EMBL/GenBank/DDBJ whole genome shotgun (WGS) entry which is preliminary data.</text>
</comment>
<keyword evidence="3" id="KW-1185">Reference proteome</keyword>
<evidence type="ECO:0000313" key="2">
    <source>
        <dbReference type="EMBL" id="NML95166.1"/>
    </source>
</evidence>
<sequence length="272" mass="26023">MKRTPPSSPQLAEAGLDRALDLLGTPAVPAGLAARITAEVVRLPQLPAEPVAVLRPREALPPLRPSAEVTPRRAPARRVARWQIGVGAALAASLAAIALVGLPNPQADAGVNADVDVADSSQVAAAPIAGAPVTVAPAQQVTLGAAAPVPTARGTNRQAATPAGTSSAPGNDAATPETPLAPLKEPAQPSALASADPAKPVGPVAGPSAEGAAPALGSRGQMGPALPQGYGYTGGAPGSIPSGAPVTMSGGPGSAPAGPGGPGGPGGGAHPF</sequence>
<feature type="compositionally biased region" description="Gly residues" evidence="1">
    <location>
        <begin position="250"/>
        <end position="272"/>
    </location>
</feature>